<feature type="transmembrane region" description="Helical" evidence="6">
    <location>
        <begin position="34"/>
        <end position="56"/>
    </location>
</feature>
<feature type="transmembrane region" description="Helical" evidence="6">
    <location>
        <begin position="311"/>
        <end position="329"/>
    </location>
</feature>
<dbReference type="InterPro" id="IPR036259">
    <property type="entry name" value="MFS_trans_sf"/>
</dbReference>
<dbReference type="OrthoDB" id="9787815at2"/>
<keyword evidence="7" id="KW-0808">Transferase</keyword>
<gene>
    <name evidence="7" type="primary">ampG</name>
    <name evidence="7" type="ORF">SSPSH_000820</name>
</gene>
<name>U2E986_9GAMM</name>
<keyword evidence="2" id="KW-0813">Transport</keyword>
<protein>
    <submittedName>
        <fullName evidence="7">GlcNAc-anhMurNAc permease AmpG protein</fullName>
        <ecNumber evidence="7">2.3.1.-</ecNumber>
    </submittedName>
</protein>
<evidence type="ECO:0000256" key="6">
    <source>
        <dbReference type="SAM" id="Phobius"/>
    </source>
</evidence>
<dbReference type="Gene3D" id="1.20.1250.20">
    <property type="entry name" value="MFS general substrate transporter like domains"/>
    <property type="match status" value="1"/>
</dbReference>
<dbReference type="PANTHER" id="PTHR12778">
    <property type="entry name" value="SOLUTE CARRIER FAMILY 33 ACETYL-COA TRANSPORTER -RELATED"/>
    <property type="match status" value="1"/>
</dbReference>
<keyword evidence="7" id="KW-0012">Acyltransferase</keyword>
<feature type="transmembrane region" description="Helical" evidence="6">
    <location>
        <begin position="62"/>
        <end position="80"/>
    </location>
</feature>
<feature type="transmembrane region" description="Helical" evidence="6">
    <location>
        <begin position="336"/>
        <end position="356"/>
    </location>
</feature>
<dbReference type="InterPro" id="IPR011701">
    <property type="entry name" value="MFS"/>
</dbReference>
<dbReference type="Proteomes" id="UP000006242">
    <property type="component" value="Unassembled WGS sequence"/>
</dbReference>
<dbReference type="GO" id="GO:0016020">
    <property type="term" value="C:membrane"/>
    <property type="evidence" value="ECO:0007669"/>
    <property type="project" value="UniProtKB-SubCell"/>
</dbReference>
<feature type="transmembrane region" description="Helical" evidence="6">
    <location>
        <begin position="271"/>
        <end position="291"/>
    </location>
</feature>
<dbReference type="GO" id="GO:0016746">
    <property type="term" value="F:acyltransferase activity"/>
    <property type="evidence" value="ECO:0007669"/>
    <property type="project" value="UniProtKB-KW"/>
</dbReference>
<feature type="transmembrane region" description="Helical" evidence="6">
    <location>
        <begin position="126"/>
        <end position="149"/>
    </location>
</feature>
<dbReference type="SUPFAM" id="SSF103473">
    <property type="entry name" value="MFS general substrate transporter"/>
    <property type="match status" value="1"/>
</dbReference>
<evidence type="ECO:0000256" key="1">
    <source>
        <dbReference type="ARBA" id="ARBA00004141"/>
    </source>
</evidence>
<keyword evidence="3 6" id="KW-0812">Transmembrane</keyword>
<dbReference type="EMBL" id="AFNV02000004">
    <property type="protein sequence ID" value="ERJ20261.1"/>
    <property type="molecule type" value="Genomic_DNA"/>
</dbReference>
<dbReference type="InterPro" id="IPR004752">
    <property type="entry name" value="AmpG_permease/AT-1"/>
</dbReference>
<organism evidence="7 8">
    <name type="scientific">Salinisphaera shabanensis E1L3A</name>
    <dbReference type="NCBI Taxonomy" id="1033802"/>
    <lineage>
        <taxon>Bacteria</taxon>
        <taxon>Pseudomonadati</taxon>
        <taxon>Pseudomonadota</taxon>
        <taxon>Gammaproteobacteria</taxon>
        <taxon>Salinisphaerales</taxon>
        <taxon>Salinisphaeraceae</taxon>
        <taxon>Salinisphaera</taxon>
    </lineage>
</organism>
<reference evidence="7 8" key="1">
    <citation type="journal article" date="2011" name="J. Bacteriol.">
        <title>Genome sequence of Salinisphaera shabanensis, a gammaproteobacterium from the harsh, variable environment of the brine-seawater interface of the Shaban Deep in the Red Sea.</title>
        <authorList>
            <person name="Antunes A."/>
            <person name="Alam I."/>
            <person name="Bajic V.B."/>
            <person name="Stingl U."/>
        </authorList>
    </citation>
    <scope>NUCLEOTIDE SEQUENCE [LARGE SCALE GENOMIC DNA]</scope>
    <source>
        <strain evidence="7 8">E1L3A</strain>
    </source>
</reference>
<dbReference type="EC" id="2.3.1.-" evidence="7"/>
<feature type="transmembrane region" description="Helical" evidence="6">
    <location>
        <begin position="438"/>
        <end position="459"/>
    </location>
</feature>
<reference evidence="7 8" key="2">
    <citation type="journal article" date="2013" name="PLoS ONE">
        <title>INDIGO - INtegrated Data Warehouse of MIcrobial GenOmes with Examples from the Red Sea Extremophiles.</title>
        <authorList>
            <person name="Alam I."/>
            <person name="Antunes A."/>
            <person name="Kamau A.A."/>
            <person name="Ba Alawi W."/>
            <person name="Kalkatawi M."/>
            <person name="Stingl U."/>
            <person name="Bajic V.B."/>
        </authorList>
    </citation>
    <scope>NUCLEOTIDE SEQUENCE [LARGE SCALE GENOMIC DNA]</scope>
    <source>
        <strain evidence="7 8">E1L3A</strain>
    </source>
</reference>
<dbReference type="eggNOG" id="COG2814">
    <property type="taxonomic scope" value="Bacteria"/>
</dbReference>
<evidence type="ECO:0000313" key="7">
    <source>
        <dbReference type="EMBL" id="ERJ20261.1"/>
    </source>
</evidence>
<dbReference type="CDD" id="cd17486">
    <property type="entry name" value="MFS_AmpG_like"/>
    <property type="match status" value="1"/>
</dbReference>
<evidence type="ECO:0000256" key="3">
    <source>
        <dbReference type="ARBA" id="ARBA00022692"/>
    </source>
</evidence>
<comment type="caution">
    <text evidence="7">The sequence shown here is derived from an EMBL/GenBank/DDBJ whole genome shotgun (WGS) entry which is preliminary data.</text>
</comment>
<dbReference type="RefSeq" id="WP_006912344.1">
    <property type="nucleotide sequence ID" value="NZ_AFNV02000004.1"/>
</dbReference>
<dbReference type="PANTHER" id="PTHR12778:SF10">
    <property type="entry name" value="MAJOR FACILITATOR SUPERFAMILY DOMAIN-CONTAINING PROTEIN 3"/>
    <property type="match status" value="1"/>
</dbReference>
<proteinExistence type="predicted"/>
<accession>U2E986</accession>
<feature type="transmembrane region" description="Helical" evidence="6">
    <location>
        <begin position="193"/>
        <end position="213"/>
    </location>
</feature>
<keyword evidence="5 6" id="KW-0472">Membrane</keyword>
<evidence type="ECO:0000313" key="8">
    <source>
        <dbReference type="Proteomes" id="UP000006242"/>
    </source>
</evidence>
<feature type="transmembrane region" description="Helical" evidence="6">
    <location>
        <begin position="101"/>
        <end position="120"/>
    </location>
</feature>
<feature type="transmembrane region" description="Helical" evidence="6">
    <location>
        <begin position="169"/>
        <end position="187"/>
    </location>
</feature>
<dbReference type="STRING" id="1033802.SSPSH_000820"/>
<dbReference type="Pfam" id="PF07690">
    <property type="entry name" value="MFS_1"/>
    <property type="match status" value="1"/>
</dbReference>
<feature type="transmembrane region" description="Helical" evidence="6">
    <location>
        <begin position="465"/>
        <end position="487"/>
    </location>
</feature>
<dbReference type="AlphaFoldDB" id="U2E986"/>
<comment type="subcellular location">
    <subcellularLocation>
        <location evidence="1">Membrane</location>
        <topology evidence="1">Multi-pass membrane protein</topology>
    </subcellularLocation>
</comment>
<evidence type="ECO:0000256" key="5">
    <source>
        <dbReference type="ARBA" id="ARBA00023136"/>
    </source>
</evidence>
<keyword evidence="8" id="KW-1185">Reference proteome</keyword>
<dbReference type="GO" id="GO:0022857">
    <property type="term" value="F:transmembrane transporter activity"/>
    <property type="evidence" value="ECO:0007669"/>
    <property type="project" value="InterPro"/>
</dbReference>
<feature type="transmembrane region" description="Helical" evidence="6">
    <location>
        <begin position="400"/>
        <end position="426"/>
    </location>
</feature>
<keyword evidence="4 6" id="KW-1133">Transmembrane helix</keyword>
<evidence type="ECO:0000256" key="2">
    <source>
        <dbReference type="ARBA" id="ARBA00022448"/>
    </source>
</evidence>
<evidence type="ECO:0000256" key="4">
    <source>
        <dbReference type="ARBA" id="ARBA00022989"/>
    </source>
</evidence>
<sequence>MSNSELSTPAGDGKRGWRAALEVYGQPRVIGMAFLGFSSGLPFLLVFSTLSAWLAQEGVSKTTIGFFSWIGVMYSIKFFWAPVVDRFPLPVLGRLLGRRRAWMLLAQFGLVTGLIAMAMTDPTENLAAIAWFGLLVAFSSATQDVAIDAWRIEAVDESIQGAMAATYQAGYRIALLTAGAGAFYIAAGTTWPFTYFVMAGLVGVGMVTVLLVAEPEASARASLLPDEPWVNAHLARCDFLPEKLRKAYGWVLGAVICPLVDFFSRYGVPALMILLFVSLFRVTDITLGVMANPFYLDMHYSLNEIASVTKLFGIAMTLGGAALGGVLIVRYGILKPLLASAILAASTNLAFAWLAAQGPDAQTMLLFNTGLMDMATRPDSAAFLWTPLLNTPWQPGNPGLLSLALTVSADNLSGGMAGSAFIAYLSSLTNTQYTATQYALFSSLMTLPGKFIGGFSGWVVDSFGYMTFFSYTALAGVPAILLAMWLFRIHRHEKPAHKQQESASS</sequence>
<dbReference type="NCBIfam" id="TIGR00901">
    <property type="entry name" value="2A0125"/>
    <property type="match status" value="1"/>
</dbReference>